<sequence>MDWFAVAHAGDAGVGLGAAAGLGALAGLLATVPMNLPMQRLPEGSTPPFVAAGALTGEALSEVSAGLASLAHYASGTLAGVGFVLVAELVERSVQARGGAPGFDIALGGTGLLLVPHLIAAAVTFSVLFVFFAYVVLPLFGKEAASRARQVRNDWAIAATVYTVALTALLPALTFVLV</sequence>
<keyword evidence="1" id="KW-0472">Membrane</keyword>
<name>A0A554NEL4_9EURY</name>
<dbReference type="RefSeq" id="WP_144260242.1">
    <property type="nucleotide sequence ID" value="NZ_QMDX01000001.1"/>
</dbReference>
<dbReference type="Proteomes" id="UP000319894">
    <property type="component" value="Unassembled WGS sequence"/>
</dbReference>
<evidence type="ECO:0000313" key="3">
    <source>
        <dbReference type="Proteomes" id="UP000319894"/>
    </source>
</evidence>
<gene>
    <name evidence="2" type="ORF">DP107_00865</name>
</gene>
<keyword evidence="1" id="KW-0812">Transmembrane</keyword>
<feature type="transmembrane region" description="Helical" evidence="1">
    <location>
        <begin position="155"/>
        <end position="177"/>
    </location>
</feature>
<feature type="transmembrane region" description="Helical" evidence="1">
    <location>
        <begin position="111"/>
        <end position="135"/>
    </location>
</feature>
<feature type="transmembrane region" description="Helical" evidence="1">
    <location>
        <begin position="12"/>
        <end position="32"/>
    </location>
</feature>
<keyword evidence="1" id="KW-1133">Transmembrane helix</keyword>
<protein>
    <submittedName>
        <fullName evidence="2">Uncharacterized protein</fullName>
    </submittedName>
</protein>
<dbReference type="OrthoDB" id="340802at2157"/>
<dbReference type="EMBL" id="QMDX01000001">
    <property type="protein sequence ID" value="TSD15765.1"/>
    <property type="molecule type" value="Genomic_DNA"/>
</dbReference>
<dbReference type="InParanoid" id="A0A554NEL4"/>
<accession>A0A554NEL4</accession>
<proteinExistence type="predicted"/>
<evidence type="ECO:0000313" key="2">
    <source>
        <dbReference type="EMBL" id="TSD15765.1"/>
    </source>
</evidence>
<comment type="caution">
    <text evidence="2">The sequence shown here is derived from an EMBL/GenBank/DDBJ whole genome shotgun (WGS) entry which is preliminary data.</text>
</comment>
<reference evidence="2 3" key="1">
    <citation type="submission" date="2018-06" db="EMBL/GenBank/DDBJ databases">
        <title>Natronomonas sp. F16-60 a new haloarchaeon isolated from a solar saltern of Isla Cristina, Huelva, Spain.</title>
        <authorList>
            <person name="Duran-Viseras A."/>
            <person name="Sanchez-Porro C."/>
            <person name="Ventosa A."/>
        </authorList>
    </citation>
    <scope>NUCLEOTIDE SEQUENCE [LARGE SCALE GENOMIC DNA]</scope>
    <source>
        <strain evidence="2 3">F16-60</strain>
    </source>
</reference>
<organism evidence="2 3">
    <name type="scientific">Haloglomus irregulare</name>
    <dbReference type="NCBI Taxonomy" id="2234134"/>
    <lineage>
        <taxon>Archaea</taxon>
        <taxon>Methanobacteriati</taxon>
        <taxon>Methanobacteriota</taxon>
        <taxon>Stenosarchaea group</taxon>
        <taxon>Halobacteria</taxon>
        <taxon>Halobacteriales</taxon>
        <taxon>Natronomonadaceae</taxon>
        <taxon>Haloglomus</taxon>
    </lineage>
</organism>
<evidence type="ECO:0000256" key="1">
    <source>
        <dbReference type="SAM" id="Phobius"/>
    </source>
</evidence>
<dbReference type="AlphaFoldDB" id="A0A554NEL4"/>
<keyword evidence="3" id="KW-1185">Reference proteome</keyword>